<dbReference type="PANTHER" id="PTHR43060:SF15">
    <property type="entry name" value="3-HYDROXYISOBUTYRATE DEHYDROGENASE-LIKE 1, MITOCHONDRIAL-RELATED"/>
    <property type="match status" value="1"/>
</dbReference>
<dbReference type="InterPro" id="IPR013328">
    <property type="entry name" value="6PGD_dom2"/>
</dbReference>
<evidence type="ECO:0000256" key="1">
    <source>
        <dbReference type="ARBA" id="ARBA00009080"/>
    </source>
</evidence>
<dbReference type="Proteomes" id="UP000633205">
    <property type="component" value="Unassembled WGS sequence"/>
</dbReference>
<dbReference type="Gene3D" id="1.10.1040.10">
    <property type="entry name" value="N-(1-d-carboxylethyl)-l-norvaline Dehydrogenase, domain 2"/>
    <property type="match status" value="1"/>
</dbReference>
<evidence type="ECO:0000259" key="6">
    <source>
        <dbReference type="Pfam" id="PF14833"/>
    </source>
</evidence>
<dbReference type="SUPFAM" id="SSF48179">
    <property type="entry name" value="6-phosphogluconate dehydrogenase C-terminal domain-like"/>
    <property type="match status" value="1"/>
</dbReference>
<feature type="domain" description="6-phosphogluconate dehydrogenase NADP-binding" evidence="5">
    <location>
        <begin position="4"/>
        <end position="162"/>
    </location>
</feature>
<dbReference type="InterPro" id="IPR008927">
    <property type="entry name" value="6-PGluconate_DH-like_C_sf"/>
</dbReference>
<keyword evidence="2" id="KW-0560">Oxidoreductase</keyword>
<dbReference type="InterPro" id="IPR036291">
    <property type="entry name" value="NAD(P)-bd_dom_sf"/>
</dbReference>
<reference evidence="7" key="1">
    <citation type="journal article" date="2014" name="Int. J. Syst. Evol. Microbiol.">
        <title>Complete genome sequence of Corynebacterium casei LMG S-19264T (=DSM 44701T), isolated from a smear-ripened cheese.</title>
        <authorList>
            <consortium name="US DOE Joint Genome Institute (JGI-PGF)"/>
            <person name="Walter F."/>
            <person name="Albersmeier A."/>
            <person name="Kalinowski J."/>
            <person name="Ruckert C."/>
        </authorList>
    </citation>
    <scope>NUCLEOTIDE SEQUENCE</scope>
    <source>
        <strain evidence="7">CGMCC 1.15152</strain>
    </source>
</reference>
<dbReference type="Gene3D" id="3.40.50.720">
    <property type="entry name" value="NAD(P)-binding Rossmann-like Domain"/>
    <property type="match status" value="1"/>
</dbReference>
<evidence type="ECO:0000313" key="7">
    <source>
        <dbReference type="EMBL" id="GGD26752.1"/>
    </source>
</evidence>
<comment type="similarity">
    <text evidence="1">Belongs to the HIBADH-related family.</text>
</comment>
<evidence type="ECO:0000256" key="2">
    <source>
        <dbReference type="ARBA" id="ARBA00023002"/>
    </source>
</evidence>
<dbReference type="EMBL" id="BMHO01000001">
    <property type="protein sequence ID" value="GGD26752.1"/>
    <property type="molecule type" value="Genomic_DNA"/>
</dbReference>
<reference evidence="7" key="2">
    <citation type="submission" date="2020-09" db="EMBL/GenBank/DDBJ databases">
        <authorList>
            <person name="Sun Q."/>
            <person name="Zhou Y."/>
        </authorList>
    </citation>
    <scope>NUCLEOTIDE SEQUENCE</scope>
    <source>
        <strain evidence="7">CGMCC 1.15152</strain>
    </source>
</reference>
<feature type="domain" description="3-hydroxyisobutyrate dehydrogenase-like NAD-binding" evidence="6">
    <location>
        <begin position="165"/>
        <end position="282"/>
    </location>
</feature>
<accession>A0A917DCK8</accession>
<dbReference type="GO" id="GO:0051287">
    <property type="term" value="F:NAD binding"/>
    <property type="evidence" value="ECO:0007669"/>
    <property type="project" value="InterPro"/>
</dbReference>
<protein>
    <submittedName>
        <fullName evidence="7">2-hydroxy-3-oxopropionate reductase</fullName>
    </submittedName>
</protein>
<dbReference type="PANTHER" id="PTHR43060">
    <property type="entry name" value="3-HYDROXYISOBUTYRATE DEHYDROGENASE-LIKE 1, MITOCHONDRIAL-RELATED"/>
    <property type="match status" value="1"/>
</dbReference>
<dbReference type="SUPFAM" id="SSF51735">
    <property type="entry name" value="NAD(P)-binding Rossmann-fold domains"/>
    <property type="match status" value="1"/>
</dbReference>
<dbReference type="GO" id="GO:0016491">
    <property type="term" value="F:oxidoreductase activity"/>
    <property type="evidence" value="ECO:0007669"/>
    <property type="project" value="UniProtKB-KW"/>
</dbReference>
<dbReference type="GO" id="GO:0050661">
    <property type="term" value="F:NADP binding"/>
    <property type="evidence" value="ECO:0007669"/>
    <property type="project" value="InterPro"/>
</dbReference>
<name>A0A917DCK8_9MICO</name>
<keyword evidence="8" id="KW-1185">Reference proteome</keyword>
<organism evidence="7 8">
    <name type="scientific">Microbacterium faecale</name>
    <dbReference type="NCBI Taxonomy" id="1804630"/>
    <lineage>
        <taxon>Bacteria</taxon>
        <taxon>Bacillati</taxon>
        <taxon>Actinomycetota</taxon>
        <taxon>Actinomycetes</taxon>
        <taxon>Micrococcales</taxon>
        <taxon>Microbacteriaceae</taxon>
        <taxon>Microbacterium</taxon>
    </lineage>
</organism>
<dbReference type="Pfam" id="PF03446">
    <property type="entry name" value="NAD_binding_2"/>
    <property type="match status" value="1"/>
</dbReference>
<dbReference type="InterPro" id="IPR029154">
    <property type="entry name" value="HIBADH-like_NADP-bd"/>
</dbReference>
<evidence type="ECO:0000259" key="5">
    <source>
        <dbReference type="Pfam" id="PF03446"/>
    </source>
</evidence>
<dbReference type="AlphaFoldDB" id="A0A917DCK8"/>
<dbReference type="InterPro" id="IPR015815">
    <property type="entry name" value="HIBADH-related"/>
</dbReference>
<gene>
    <name evidence="7" type="primary">garR</name>
    <name evidence="7" type="ORF">GCM10010915_03480</name>
</gene>
<sequence length="293" mass="29962">MLPRIGFIGAGVMGAPMIANLTKAGVEVVTLPRSDRSRERAAEAGAMEVHGVVEFAQQSDVVITMLPDSPDVHDAVIDSGLIDHLRRGTIVVDMSTIRPDMARQIHAALAPASVGMLDAPVSGGEAAAIDGTLSIMVGGDAGLLDQVRPILTSLGTTITHVGGPGAGQATKAANQLVVAANLQALAEAIVLLEATGVDVEAALTAIGGGLAGSTALERKKKAFLSDDFRPGFRIALHDKDLAIVESTARSAGIALPLFAVVSQIVASLKATGRGDLDHGALLLLARELNGTTR</sequence>
<dbReference type="Pfam" id="PF14833">
    <property type="entry name" value="NAD_binding_11"/>
    <property type="match status" value="1"/>
</dbReference>
<evidence type="ECO:0000256" key="4">
    <source>
        <dbReference type="PIRSR" id="PIRSR000103-1"/>
    </source>
</evidence>
<comment type="caution">
    <text evidence="7">The sequence shown here is derived from an EMBL/GenBank/DDBJ whole genome shotgun (WGS) entry which is preliminary data.</text>
</comment>
<evidence type="ECO:0000256" key="3">
    <source>
        <dbReference type="ARBA" id="ARBA00023027"/>
    </source>
</evidence>
<keyword evidence="3" id="KW-0520">NAD</keyword>
<dbReference type="InterPro" id="IPR006115">
    <property type="entry name" value="6PGDH_NADP-bd"/>
</dbReference>
<dbReference type="PIRSF" id="PIRSF000103">
    <property type="entry name" value="HIBADH"/>
    <property type="match status" value="1"/>
</dbReference>
<feature type="active site" evidence="4">
    <location>
        <position position="171"/>
    </location>
</feature>
<evidence type="ECO:0000313" key="8">
    <source>
        <dbReference type="Proteomes" id="UP000633205"/>
    </source>
</evidence>
<proteinExistence type="inferred from homology"/>